<proteinExistence type="predicted"/>
<evidence type="ECO:0000313" key="2">
    <source>
        <dbReference type="WBParaSite" id="RSKR_0000830900.1"/>
    </source>
</evidence>
<protein>
    <submittedName>
        <fullName evidence="2">Leucine-rich repeat-containing protein 51</fullName>
    </submittedName>
</protein>
<evidence type="ECO:0000313" key="1">
    <source>
        <dbReference type="Proteomes" id="UP000095286"/>
    </source>
</evidence>
<organism evidence="1 2">
    <name type="scientific">Rhabditophanes sp. KR3021</name>
    <dbReference type="NCBI Taxonomy" id="114890"/>
    <lineage>
        <taxon>Eukaryota</taxon>
        <taxon>Metazoa</taxon>
        <taxon>Ecdysozoa</taxon>
        <taxon>Nematoda</taxon>
        <taxon>Chromadorea</taxon>
        <taxon>Rhabditida</taxon>
        <taxon>Tylenchina</taxon>
        <taxon>Panagrolaimomorpha</taxon>
        <taxon>Strongyloidoidea</taxon>
        <taxon>Alloionematidae</taxon>
        <taxon>Rhabditophanes</taxon>
    </lineage>
</organism>
<sequence>MSNEQLAKDFSETQKETLKTVASAARGVTQIMRRCEDAKSSSYLDLSDCSLLYLADAIYLVLKGYSVDKVSLQDNDLKKFPLKLVDKFPQLYFINIRRNKIELLPDELSKWELMKAANLADNKLKELPNCVFSWSQLTILDISNNMIDHIDIDRLFIACPKLSFFTIKGNPIPDHVIEAIKKFPRKVKNFKIDV</sequence>
<accession>A0AC35U846</accession>
<dbReference type="WBParaSite" id="RSKR_0000830900.1">
    <property type="protein sequence ID" value="RSKR_0000830900.1"/>
    <property type="gene ID" value="RSKR_0000830900"/>
</dbReference>
<dbReference type="Proteomes" id="UP000095286">
    <property type="component" value="Unplaced"/>
</dbReference>
<reference evidence="2" key="1">
    <citation type="submission" date="2016-11" db="UniProtKB">
        <authorList>
            <consortium name="WormBaseParasite"/>
        </authorList>
    </citation>
    <scope>IDENTIFICATION</scope>
    <source>
        <strain evidence="2">KR3021</strain>
    </source>
</reference>
<name>A0AC35U846_9BILA</name>